<sequence>MAGQARTGSSHASVGISVADVVAQALEVVAERGVAGLTMAAVAERLGVRTPTLYHHVRDKAALLRLLARDAFTSFAADQAAYEDVTSVEAWIELTRSGSLRLRDFYAAHPGLAGLVQATAGQDRYQDDLSRGRLARSQIEALARLGVSAGEAKEVFEACARWTLAAVAARTAPGDPAPDEERLFLRGLDWLLSGLRADLARVVGRSADGSSRAQPNTEG</sequence>
<dbReference type="GO" id="GO:0000976">
    <property type="term" value="F:transcription cis-regulatory region binding"/>
    <property type="evidence" value="ECO:0007669"/>
    <property type="project" value="TreeGrafter"/>
</dbReference>
<evidence type="ECO:0000313" key="7">
    <source>
        <dbReference type="Proteomes" id="UP000198504"/>
    </source>
</evidence>
<accession>A0A1H9L6Z2</accession>
<keyword evidence="3" id="KW-0804">Transcription</keyword>
<feature type="domain" description="HTH tetR-type" evidence="5">
    <location>
        <begin position="15"/>
        <end position="75"/>
    </location>
</feature>
<dbReference type="GO" id="GO:0045892">
    <property type="term" value="P:negative regulation of DNA-templated transcription"/>
    <property type="evidence" value="ECO:0007669"/>
    <property type="project" value="InterPro"/>
</dbReference>
<evidence type="ECO:0000256" key="4">
    <source>
        <dbReference type="PROSITE-ProRule" id="PRU00335"/>
    </source>
</evidence>
<dbReference type="InterPro" id="IPR001647">
    <property type="entry name" value="HTH_TetR"/>
</dbReference>
<protein>
    <submittedName>
        <fullName evidence="6">DNA-binding transcriptional regulator, AcrR family</fullName>
    </submittedName>
</protein>
<gene>
    <name evidence="6" type="ORF">SAMN05421756_108177</name>
</gene>
<dbReference type="Pfam" id="PF00440">
    <property type="entry name" value="TetR_N"/>
    <property type="match status" value="1"/>
</dbReference>
<dbReference type="PRINTS" id="PR00455">
    <property type="entry name" value="HTHTETR"/>
</dbReference>
<name>A0A1H9L6Z2_9ACTN</name>
<dbReference type="STRING" id="1036181.SAMN05421756_108177"/>
<dbReference type="Gene3D" id="1.10.357.10">
    <property type="entry name" value="Tetracycline Repressor, domain 2"/>
    <property type="match status" value="1"/>
</dbReference>
<dbReference type="AlphaFoldDB" id="A0A1H9L6Z2"/>
<dbReference type="GO" id="GO:0046677">
    <property type="term" value="P:response to antibiotic"/>
    <property type="evidence" value="ECO:0007669"/>
    <property type="project" value="InterPro"/>
</dbReference>
<dbReference type="EMBL" id="FOFA01000008">
    <property type="protein sequence ID" value="SER06935.1"/>
    <property type="molecule type" value="Genomic_DNA"/>
</dbReference>
<evidence type="ECO:0000256" key="2">
    <source>
        <dbReference type="ARBA" id="ARBA00023125"/>
    </source>
</evidence>
<evidence type="ECO:0000256" key="1">
    <source>
        <dbReference type="ARBA" id="ARBA00023015"/>
    </source>
</evidence>
<dbReference type="SUPFAM" id="SSF46689">
    <property type="entry name" value="Homeodomain-like"/>
    <property type="match status" value="1"/>
</dbReference>
<keyword evidence="2 4" id="KW-0238">DNA-binding</keyword>
<dbReference type="Proteomes" id="UP000198504">
    <property type="component" value="Unassembled WGS sequence"/>
</dbReference>
<evidence type="ECO:0000259" key="5">
    <source>
        <dbReference type="PROSITE" id="PS50977"/>
    </source>
</evidence>
<dbReference type="PANTHER" id="PTHR30055:SF234">
    <property type="entry name" value="HTH-TYPE TRANSCRIPTIONAL REGULATOR BETI"/>
    <property type="match status" value="1"/>
</dbReference>
<dbReference type="InterPro" id="IPR050109">
    <property type="entry name" value="HTH-type_TetR-like_transc_reg"/>
</dbReference>
<dbReference type="Gene3D" id="1.10.10.60">
    <property type="entry name" value="Homeodomain-like"/>
    <property type="match status" value="1"/>
</dbReference>
<reference evidence="7" key="1">
    <citation type="submission" date="2016-10" db="EMBL/GenBank/DDBJ databases">
        <authorList>
            <person name="Varghese N."/>
            <person name="Submissions S."/>
        </authorList>
    </citation>
    <scope>NUCLEOTIDE SEQUENCE [LARGE SCALE GENOMIC DNA]</scope>
    <source>
        <strain evidence="7">CGMCC 4.6856</strain>
    </source>
</reference>
<keyword evidence="7" id="KW-1185">Reference proteome</keyword>
<dbReference type="InterPro" id="IPR036271">
    <property type="entry name" value="Tet_transcr_reg_TetR-rel_C_sf"/>
</dbReference>
<dbReference type="GO" id="GO:0003700">
    <property type="term" value="F:DNA-binding transcription factor activity"/>
    <property type="evidence" value="ECO:0007669"/>
    <property type="project" value="TreeGrafter"/>
</dbReference>
<dbReference type="PANTHER" id="PTHR30055">
    <property type="entry name" value="HTH-TYPE TRANSCRIPTIONAL REGULATOR RUTR"/>
    <property type="match status" value="1"/>
</dbReference>
<evidence type="ECO:0000313" key="6">
    <source>
        <dbReference type="EMBL" id="SER06935.1"/>
    </source>
</evidence>
<dbReference type="PRINTS" id="PR00400">
    <property type="entry name" value="TETREPRESSOR"/>
</dbReference>
<dbReference type="PROSITE" id="PS50977">
    <property type="entry name" value="HTH_TETR_2"/>
    <property type="match status" value="1"/>
</dbReference>
<dbReference type="InterPro" id="IPR003012">
    <property type="entry name" value="Tet_transcr_reg_TetR"/>
</dbReference>
<organism evidence="6 7">
    <name type="scientific">Microlunatus flavus</name>
    <dbReference type="NCBI Taxonomy" id="1036181"/>
    <lineage>
        <taxon>Bacteria</taxon>
        <taxon>Bacillati</taxon>
        <taxon>Actinomycetota</taxon>
        <taxon>Actinomycetes</taxon>
        <taxon>Propionibacteriales</taxon>
        <taxon>Propionibacteriaceae</taxon>
        <taxon>Microlunatus</taxon>
    </lineage>
</organism>
<proteinExistence type="predicted"/>
<keyword evidence="1" id="KW-0805">Transcription regulation</keyword>
<feature type="DNA-binding region" description="H-T-H motif" evidence="4">
    <location>
        <begin position="38"/>
        <end position="57"/>
    </location>
</feature>
<evidence type="ECO:0000256" key="3">
    <source>
        <dbReference type="ARBA" id="ARBA00023163"/>
    </source>
</evidence>
<dbReference type="SUPFAM" id="SSF48498">
    <property type="entry name" value="Tetracyclin repressor-like, C-terminal domain"/>
    <property type="match status" value="1"/>
</dbReference>
<dbReference type="InterPro" id="IPR009057">
    <property type="entry name" value="Homeodomain-like_sf"/>
</dbReference>